<dbReference type="EMBL" id="QUSW01000001">
    <property type="protein sequence ID" value="RQP25721.1"/>
    <property type="molecule type" value="Genomic_DNA"/>
</dbReference>
<reference evidence="4 5" key="1">
    <citation type="submission" date="2018-08" db="EMBL/GenBank/DDBJ databases">
        <authorList>
            <person name="Khan S.A."/>
            <person name="Jeon C.O."/>
            <person name="Chun B.H."/>
            <person name="Jeong S.E."/>
        </authorList>
    </citation>
    <scope>NUCLEOTIDE SEQUENCE [LARGE SCALE GENOMIC DNA]</scope>
    <source>
        <strain evidence="4 5">S-16</strain>
    </source>
</reference>
<reference evidence="4 5" key="2">
    <citation type="submission" date="2018-12" db="EMBL/GenBank/DDBJ databases">
        <title>Rhizobacter gummiphilus sp. nov., a rubber-degrading bacterium isolated from the soil of a botanical garden in Japan.</title>
        <authorList>
            <person name="Shunsuke S.S."/>
        </authorList>
    </citation>
    <scope>NUCLEOTIDE SEQUENCE [LARGE SCALE GENOMIC DNA]</scope>
    <source>
        <strain evidence="4 5">S-16</strain>
    </source>
</reference>
<evidence type="ECO:0000259" key="2">
    <source>
        <dbReference type="Pfam" id="PF00534"/>
    </source>
</evidence>
<dbReference type="PANTHER" id="PTHR46401:SF2">
    <property type="entry name" value="GLYCOSYLTRANSFERASE WBBK-RELATED"/>
    <property type="match status" value="1"/>
</dbReference>
<dbReference type="PANTHER" id="PTHR46401">
    <property type="entry name" value="GLYCOSYLTRANSFERASE WBBK-RELATED"/>
    <property type="match status" value="1"/>
</dbReference>
<evidence type="ECO:0000256" key="1">
    <source>
        <dbReference type="ARBA" id="ARBA00022679"/>
    </source>
</evidence>
<evidence type="ECO:0000259" key="3">
    <source>
        <dbReference type="Pfam" id="PF13439"/>
    </source>
</evidence>
<dbReference type="CDD" id="cd03801">
    <property type="entry name" value="GT4_PimA-like"/>
    <property type="match status" value="1"/>
</dbReference>
<gene>
    <name evidence="4" type="ORF">DZC73_01205</name>
</gene>
<keyword evidence="5" id="KW-1185">Reference proteome</keyword>
<dbReference type="Gene3D" id="3.40.50.2000">
    <property type="entry name" value="Glycogen Phosphorylase B"/>
    <property type="match status" value="2"/>
</dbReference>
<dbReference type="RefSeq" id="WP_124538375.1">
    <property type="nucleotide sequence ID" value="NZ_QUSW01000001.1"/>
</dbReference>
<feature type="domain" description="Glycosyl transferase family 1" evidence="2">
    <location>
        <begin position="178"/>
        <end position="315"/>
    </location>
</feature>
<sequence>MPLAISNHALRMSGGIERYALTLVRGLHQRGVRPVLVAKKIDPSLPEAQWVDAVQVPTGFVPGKLRDMWFDWRLRRLKKRLNLHPLIACNQTGAADIAICGSTHPGFLEAMQLPTRTIDRWKISLERAHLERSQVIVAHSRLMAEQVQRFYGIPAAKIDVLYPPVDTDRFHTVDTARREQLRQALQLPADRATFLLVSTGHKRKGLDQLVEFFRATTLPVSLAVAGRPIDVQSPNIRYLGYRSDIEDAYRAADFTVIASRFEPFGLVGVESVLCGTPIVVADTVGCAEVVRSSAAMSFTRDDPSSFGRAIAQAVDRWRAGTHRIAAPLAALSYDPGVDAHLDALLRHAEAIAPGSVKTAS</sequence>
<evidence type="ECO:0000313" key="5">
    <source>
        <dbReference type="Proteomes" id="UP000267464"/>
    </source>
</evidence>
<protein>
    <submittedName>
        <fullName evidence="4">Glycosyltransferase</fullName>
    </submittedName>
</protein>
<dbReference type="SUPFAM" id="SSF53756">
    <property type="entry name" value="UDP-Glycosyltransferase/glycogen phosphorylase"/>
    <property type="match status" value="1"/>
</dbReference>
<dbReference type="InterPro" id="IPR001296">
    <property type="entry name" value="Glyco_trans_1"/>
</dbReference>
<organism evidence="4 5">
    <name type="scientific">Piscinibacter terrae</name>
    <dbReference type="NCBI Taxonomy" id="2496871"/>
    <lineage>
        <taxon>Bacteria</taxon>
        <taxon>Pseudomonadati</taxon>
        <taxon>Pseudomonadota</taxon>
        <taxon>Betaproteobacteria</taxon>
        <taxon>Burkholderiales</taxon>
        <taxon>Sphaerotilaceae</taxon>
        <taxon>Piscinibacter</taxon>
    </lineage>
</organism>
<proteinExistence type="predicted"/>
<dbReference type="InterPro" id="IPR028098">
    <property type="entry name" value="Glyco_trans_4-like_N"/>
</dbReference>
<dbReference type="GO" id="GO:0016757">
    <property type="term" value="F:glycosyltransferase activity"/>
    <property type="evidence" value="ECO:0007669"/>
    <property type="project" value="InterPro"/>
</dbReference>
<evidence type="ECO:0000313" key="4">
    <source>
        <dbReference type="EMBL" id="RQP25721.1"/>
    </source>
</evidence>
<comment type="caution">
    <text evidence="4">The sequence shown here is derived from an EMBL/GenBank/DDBJ whole genome shotgun (WGS) entry which is preliminary data.</text>
</comment>
<feature type="domain" description="Glycosyltransferase subfamily 4-like N-terminal" evidence="3">
    <location>
        <begin position="14"/>
        <end position="169"/>
    </location>
</feature>
<dbReference type="Proteomes" id="UP000267464">
    <property type="component" value="Unassembled WGS sequence"/>
</dbReference>
<dbReference type="OrthoDB" id="433681at2"/>
<dbReference type="AlphaFoldDB" id="A0A3N7HXD2"/>
<keyword evidence="1 4" id="KW-0808">Transferase</keyword>
<name>A0A3N7HXD2_9BURK</name>
<accession>A0A3N7HXD2</accession>
<dbReference type="Pfam" id="PF00534">
    <property type="entry name" value="Glycos_transf_1"/>
    <property type="match status" value="1"/>
</dbReference>
<dbReference type="Pfam" id="PF13439">
    <property type="entry name" value="Glyco_transf_4"/>
    <property type="match status" value="1"/>
</dbReference>